<name>A0AAU6SBQ9_9MICO</name>
<evidence type="ECO:0000313" key="2">
    <source>
        <dbReference type="EMBL" id="WZO34388.1"/>
    </source>
</evidence>
<dbReference type="Pfam" id="PF22649">
    <property type="entry name" value="Cgl0159"/>
    <property type="match status" value="1"/>
</dbReference>
<dbReference type="RefSeq" id="WP_349425277.1">
    <property type="nucleotide sequence ID" value="NZ_CP151632.1"/>
</dbReference>
<dbReference type="Gene3D" id="3.20.20.70">
    <property type="entry name" value="Aldolase class I"/>
    <property type="match status" value="1"/>
</dbReference>
<feature type="domain" description="Cgl0159-like" evidence="1">
    <location>
        <begin position="41"/>
        <end position="291"/>
    </location>
</feature>
<accession>A0AAU6SBQ9</accession>
<sequence>MSAVVDAVGFHALRTLRAERPHAVEEALSSRARRDIVRGDGRLFIVAADHPARGALSVGGRDDAMASRYLLLERLAIALGRPGVDGVLGTPDIIDDLALLGLLDDKVVVGSMNRGGLRGASFEMDDRFTGYDVASMVRSGVDFAKVLLRVNFADAATAATLEATARAVTAAAEARMPIMIEPFISRWDGGRIVNDLTPDAVVLSMAIAAGLGASSAYTWMKLPVVPDMERVMQATTLPTLLLGGDSGGDPDDTFSSWEDALALPGVRGLTAGRALLYPPDGDVAGAVDAAARLVHPDL</sequence>
<dbReference type="AlphaFoldDB" id="A0AAU6SBQ9"/>
<proteinExistence type="predicted"/>
<evidence type="ECO:0000259" key="1">
    <source>
        <dbReference type="Pfam" id="PF22649"/>
    </source>
</evidence>
<organism evidence="2">
    <name type="scientific">Microbacterium sp. LWS13-1.2</name>
    <dbReference type="NCBI Taxonomy" id="3135264"/>
    <lineage>
        <taxon>Bacteria</taxon>
        <taxon>Bacillati</taxon>
        <taxon>Actinomycetota</taxon>
        <taxon>Actinomycetes</taxon>
        <taxon>Micrococcales</taxon>
        <taxon>Microbacteriaceae</taxon>
        <taxon>Microbacterium</taxon>
    </lineage>
</organism>
<gene>
    <name evidence="2" type="ORF">MRBLWS13_002047</name>
</gene>
<dbReference type="EMBL" id="CP151632">
    <property type="protein sequence ID" value="WZO34388.1"/>
    <property type="molecule type" value="Genomic_DNA"/>
</dbReference>
<protein>
    <submittedName>
        <fullName evidence="2">Deoxyribose-phosphate aldolase</fullName>
    </submittedName>
</protein>
<dbReference type="InterPro" id="IPR054574">
    <property type="entry name" value="Cgl0159_dom"/>
</dbReference>
<reference evidence="2" key="1">
    <citation type="submission" date="2024-04" db="EMBL/GenBank/DDBJ databases">
        <authorList>
            <person name="Roder T."/>
            <person name="Oberhansli S."/>
            <person name="Kreuzer M."/>
        </authorList>
    </citation>
    <scope>NUCLEOTIDE SEQUENCE</scope>
    <source>
        <strain evidence="2">LWS13-1.2</strain>
    </source>
</reference>
<dbReference type="InterPro" id="IPR013785">
    <property type="entry name" value="Aldolase_TIM"/>
</dbReference>
<dbReference type="SUPFAM" id="SSF51569">
    <property type="entry name" value="Aldolase"/>
    <property type="match status" value="1"/>
</dbReference>